<organism evidence="2 3">
    <name type="scientific">Allorhizobium borbori</name>
    <dbReference type="NCBI Taxonomy" id="485907"/>
    <lineage>
        <taxon>Bacteria</taxon>
        <taxon>Pseudomonadati</taxon>
        <taxon>Pseudomonadota</taxon>
        <taxon>Alphaproteobacteria</taxon>
        <taxon>Hyphomicrobiales</taxon>
        <taxon>Rhizobiaceae</taxon>
        <taxon>Rhizobium/Agrobacterium group</taxon>
        <taxon>Allorhizobium</taxon>
    </lineage>
</organism>
<dbReference type="Proteomes" id="UP000584824">
    <property type="component" value="Unassembled WGS sequence"/>
</dbReference>
<gene>
    <name evidence="2" type="ORF">GGQ66_004405</name>
</gene>
<feature type="transmembrane region" description="Helical" evidence="1">
    <location>
        <begin position="51"/>
        <end position="69"/>
    </location>
</feature>
<name>A0A7W6P3E8_9HYPH</name>
<evidence type="ECO:0000313" key="3">
    <source>
        <dbReference type="Proteomes" id="UP000584824"/>
    </source>
</evidence>
<keyword evidence="1" id="KW-0472">Membrane</keyword>
<comment type="caution">
    <text evidence="2">The sequence shown here is derived from an EMBL/GenBank/DDBJ whole genome shotgun (WGS) entry which is preliminary data.</text>
</comment>
<protein>
    <submittedName>
        <fullName evidence="2">Uncharacterized protein</fullName>
    </submittedName>
</protein>
<feature type="transmembrane region" description="Helical" evidence="1">
    <location>
        <begin position="26"/>
        <end position="45"/>
    </location>
</feature>
<reference evidence="2 3" key="1">
    <citation type="submission" date="2020-08" db="EMBL/GenBank/DDBJ databases">
        <title>Genomic Encyclopedia of Type Strains, Phase IV (KMG-IV): sequencing the most valuable type-strain genomes for metagenomic binning, comparative biology and taxonomic classification.</title>
        <authorList>
            <person name="Goeker M."/>
        </authorList>
    </citation>
    <scope>NUCLEOTIDE SEQUENCE [LARGE SCALE GENOMIC DNA]</scope>
    <source>
        <strain evidence="2 3">DSM 26385</strain>
    </source>
</reference>
<evidence type="ECO:0000313" key="2">
    <source>
        <dbReference type="EMBL" id="MBB4105817.1"/>
    </source>
</evidence>
<accession>A0A7W6P3E8</accession>
<evidence type="ECO:0000256" key="1">
    <source>
        <dbReference type="SAM" id="Phobius"/>
    </source>
</evidence>
<dbReference type="EMBL" id="JACIDU010000032">
    <property type="protein sequence ID" value="MBB4105817.1"/>
    <property type="molecule type" value="Genomic_DNA"/>
</dbReference>
<keyword evidence="1" id="KW-1133">Transmembrane helix</keyword>
<keyword evidence="3" id="KW-1185">Reference proteome</keyword>
<dbReference type="RefSeq" id="WP_183795654.1">
    <property type="nucleotide sequence ID" value="NZ_JACIDU010000032.1"/>
</dbReference>
<sequence>MSAKPLNNVIPVPEHPEEMSPLTEGLVPLIIALLVLVGWVAAFLVLGYPGLIVPALTFVALIGGFIVWVSRG</sequence>
<keyword evidence="1" id="KW-0812">Transmembrane</keyword>
<proteinExistence type="predicted"/>
<dbReference type="AlphaFoldDB" id="A0A7W6P3E8"/>